<evidence type="ECO:0000256" key="1">
    <source>
        <dbReference type="SAM" id="MobiDB-lite"/>
    </source>
</evidence>
<dbReference type="OrthoDB" id="10261348at2759"/>
<gene>
    <name evidence="2" type="ORF">CC85DRAFT_270515</name>
</gene>
<dbReference type="Proteomes" id="UP000053611">
    <property type="component" value="Unassembled WGS sequence"/>
</dbReference>
<organism evidence="2 3">
    <name type="scientific">Cutaneotrichosporon oleaginosum</name>
    <dbReference type="NCBI Taxonomy" id="879819"/>
    <lineage>
        <taxon>Eukaryota</taxon>
        <taxon>Fungi</taxon>
        <taxon>Dikarya</taxon>
        <taxon>Basidiomycota</taxon>
        <taxon>Agaricomycotina</taxon>
        <taxon>Tremellomycetes</taxon>
        <taxon>Trichosporonales</taxon>
        <taxon>Trichosporonaceae</taxon>
        <taxon>Cutaneotrichosporon</taxon>
    </lineage>
</organism>
<dbReference type="PANTHER" id="PTHR31551:SF1">
    <property type="entry name" value="COILED-COIL DOMAIN-CONTAINING PROTEIN 12"/>
    <property type="match status" value="1"/>
</dbReference>
<sequence length="161" mass="18597">MDTQLAQNTAARKERLIALRRRKEAQEKGESVEAHFAFKQRNFDPETRQARKATGPEGHDTVEKEVEGLAEEIVREDEERRAEELDLFNIQPRRPNWDLKRDMSTRMGKLERKTNEAIATILRQRLREQRGGAASEQVDLVAGIREAEAERDRDVESDGSE</sequence>
<proteinExistence type="predicted"/>
<evidence type="ECO:0000313" key="2">
    <source>
        <dbReference type="EMBL" id="KLT44909.1"/>
    </source>
</evidence>
<accession>A0A0J1BAH8</accession>
<name>A0A0J1BAH8_9TREE</name>
<dbReference type="AlphaFoldDB" id="A0A0J1BAH8"/>
<reference evidence="2 3" key="1">
    <citation type="submission" date="2015-03" db="EMBL/GenBank/DDBJ databases">
        <title>Genomics and transcriptomics of the oil-accumulating basidiomycete yeast T. oleaginosus allow insights into substrate utilization and the diverse evolutionary trajectories of mating systems in fungi.</title>
        <authorList>
            <consortium name="DOE Joint Genome Institute"/>
            <person name="Kourist R."/>
            <person name="Kracht O."/>
            <person name="Bracharz F."/>
            <person name="Lipzen A."/>
            <person name="Nolan M."/>
            <person name="Ohm R."/>
            <person name="Grigoriev I."/>
            <person name="Sun S."/>
            <person name="Heitman J."/>
            <person name="Bruck T."/>
            <person name="Nowrousian M."/>
        </authorList>
    </citation>
    <scope>NUCLEOTIDE SEQUENCE [LARGE SCALE GENOMIC DNA]</scope>
    <source>
        <strain evidence="2 3">IBC0246</strain>
    </source>
</reference>
<dbReference type="GeneID" id="28981797"/>
<dbReference type="GO" id="GO:0005684">
    <property type="term" value="C:U2-type spliceosomal complex"/>
    <property type="evidence" value="ECO:0007669"/>
    <property type="project" value="TreeGrafter"/>
</dbReference>
<evidence type="ECO:0000313" key="3">
    <source>
        <dbReference type="Proteomes" id="UP000053611"/>
    </source>
</evidence>
<keyword evidence="3" id="KW-1185">Reference proteome</keyword>
<dbReference type="Pfam" id="PF08315">
    <property type="entry name" value="cwf18"/>
    <property type="match status" value="1"/>
</dbReference>
<dbReference type="RefSeq" id="XP_018281400.1">
    <property type="nucleotide sequence ID" value="XM_018421194.1"/>
</dbReference>
<feature type="region of interest" description="Disordered" evidence="1">
    <location>
        <begin position="25"/>
        <end position="62"/>
    </location>
</feature>
<dbReference type="STRING" id="879819.A0A0J1BAH8"/>
<dbReference type="GO" id="GO:0071014">
    <property type="term" value="C:post-mRNA release spliceosomal complex"/>
    <property type="evidence" value="ECO:0007669"/>
    <property type="project" value="TreeGrafter"/>
</dbReference>
<dbReference type="InterPro" id="IPR013169">
    <property type="entry name" value="mRNA_splic_Cwf18-like"/>
</dbReference>
<protein>
    <submittedName>
        <fullName evidence="2">mRNA splicing factor</fullName>
    </submittedName>
</protein>
<dbReference type="EMBL" id="KQ087184">
    <property type="protein sequence ID" value="KLT44909.1"/>
    <property type="molecule type" value="Genomic_DNA"/>
</dbReference>
<dbReference type="PANTHER" id="PTHR31551">
    <property type="entry name" value="PRE-MRNA-SPLICING FACTOR CWF18"/>
    <property type="match status" value="1"/>
</dbReference>